<reference evidence="2 3" key="1">
    <citation type="submission" date="2018-04" db="EMBL/GenBank/DDBJ databases">
        <authorList>
            <person name="Vogel A."/>
        </authorList>
    </citation>
    <scope>NUCLEOTIDE SEQUENCE [LARGE SCALE GENOMIC DNA]</scope>
</reference>
<name>A0A484L640_9ASTE</name>
<dbReference type="Pfam" id="PF08590">
    <property type="entry name" value="DUF1771"/>
    <property type="match status" value="1"/>
</dbReference>
<dbReference type="InterPro" id="IPR055319">
    <property type="entry name" value="At5g58720-like"/>
</dbReference>
<dbReference type="Proteomes" id="UP000595140">
    <property type="component" value="Unassembled WGS sequence"/>
</dbReference>
<dbReference type="EMBL" id="OOIL02001079">
    <property type="protein sequence ID" value="VFQ71823.1"/>
    <property type="molecule type" value="Genomic_DNA"/>
</dbReference>
<sequence length="90" mass="10437">MASFRPKHEPFPAKIVTDHYDHAKGDDYQVFREASKQHWESMKQCYQKAASASTNGKHQYAAYLFEQVCCMTLRSDLASFCAVFFLSIQY</sequence>
<organism evidence="2 3">
    <name type="scientific">Cuscuta campestris</name>
    <dbReference type="NCBI Taxonomy" id="132261"/>
    <lineage>
        <taxon>Eukaryota</taxon>
        <taxon>Viridiplantae</taxon>
        <taxon>Streptophyta</taxon>
        <taxon>Embryophyta</taxon>
        <taxon>Tracheophyta</taxon>
        <taxon>Spermatophyta</taxon>
        <taxon>Magnoliopsida</taxon>
        <taxon>eudicotyledons</taxon>
        <taxon>Gunneridae</taxon>
        <taxon>Pentapetalae</taxon>
        <taxon>asterids</taxon>
        <taxon>lamiids</taxon>
        <taxon>Solanales</taxon>
        <taxon>Convolvulaceae</taxon>
        <taxon>Cuscuteae</taxon>
        <taxon>Cuscuta</taxon>
        <taxon>Cuscuta subgen. Grammica</taxon>
        <taxon>Cuscuta sect. Cleistogrammica</taxon>
    </lineage>
</organism>
<proteinExistence type="predicted"/>
<keyword evidence="3" id="KW-1185">Reference proteome</keyword>
<evidence type="ECO:0000259" key="1">
    <source>
        <dbReference type="Pfam" id="PF08590"/>
    </source>
</evidence>
<evidence type="ECO:0000313" key="3">
    <source>
        <dbReference type="Proteomes" id="UP000595140"/>
    </source>
</evidence>
<dbReference type="AlphaFoldDB" id="A0A484L640"/>
<feature type="domain" description="DUF1771" evidence="1">
    <location>
        <begin position="28"/>
        <end position="67"/>
    </location>
</feature>
<dbReference type="PANTHER" id="PTHR47676:SF1">
    <property type="entry name" value="SMR DOMAIN-CONTAINING PROTEIN"/>
    <property type="match status" value="1"/>
</dbReference>
<accession>A0A484L640</accession>
<gene>
    <name evidence="2" type="ORF">CCAM_LOCUS13599</name>
</gene>
<dbReference type="PANTHER" id="PTHR47676">
    <property type="entry name" value="OS01G0225100 PROTEIN"/>
    <property type="match status" value="1"/>
</dbReference>
<evidence type="ECO:0000313" key="2">
    <source>
        <dbReference type="EMBL" id="VFQ71823.1"/>
    </source>
</evidence>
<dbReference type="OrthoDB" id="3231855at2759"/>
<dbReference type="InterPro" id="IPR013899">
    <property type="entry name" value="DUF1771"/>
</dbReference>
<protein>
    <recommendedName>
        <fullName evidence="1">DUF1771 domain-containing protein</fullName>
    </recommendedName>
</protein>